<keyword evidence="12" id="KW-0576">Peroxisome</keyword>
<dbReference type="Pfam" id="PF00755">
    <property type="entry name" value="Carn_acyltransf"/>
    <property type="match status" value="1"/>
</dbReference>
<keyword evidence="7" id="KW-0276">Fatty acid metabolism</keyword>
<comment type="function">
    <text evidence="15">Carnitine acetylase is specific for short chain fatty acids. Carnitine acetylase seems to affect the flux through the pyruvate dehydrogenase complex. It may be involved as well in the transport of acetyl-CoA into mitochondria.</text>
</comment>
<evidence type="ECO:0000256" key="13">
    <source>
        <dbReference type="ARBA" id="ARBA00023315"/>
    </source>
</evidence>
<dbReference type="FunFam" id="3.30.559.70:FF:000007">
    <property type="entry name" value="Carnitine O-acetyltransferase, mitochondrial"/>
    <property type="match status" value="1"/>
</dbReference>
<dbReference type="AlphaFoldDB" id="R4XH49"/>
<evidence type="ECO:0000256" key="8">
    <source>
        <dbReference type="ARBA" id="ARBA00022946"/>
    </source>
</evidence>
<comment type="caution">
    <text evidence="21">The sequence shown here is derived from an EMBL/GenBank/DDBJ whole genome shotgun (WGS) entry which is preliminary data.</text>
</comment>
<evidence type="ECO:0000256" key="10">
    <source>
        <dbReference type="ARBA" id="ARBA00023128"/>
    </source>
</evidence>
<keyword evidence="10" id="KW-0496">Mitochondrion</keyword>
<dbReference type="SUPFAM" id="SSF52777">
    <property type="entry name" value="CoA-dependent acyltransferases"/>
    <property type="match status" value="2"/>
</dbReference>
<dbReference type="VEuPathDB" id="FungiDB:TAPDE_004172"/>
<dbReference type="PANTHER" id="PTHR22589">
    <property type="entry name" value="CARNITINE O-ACYLTRANSFERASE"/>
    <property type="match status" value="1"/>
</dbReference>
<dbReference type="EC" id="2.3.1.7" evidence="16"/>
<dbReference type="InterPro" id="IPR039551">
    <property type="entry name" value="Cho/carn_acyl_trans"/>
</dbReference>
<accession>R4XH49</accession>
<name>R4XH49_TAPDE</name>
<dbReference type="GO" id="GO:0005777">
    <property type="term" value="C:peroxisome"/>
    <property type="evidence" value="ECO:0007669"/>
    <property type="project" value="UniProtKB-SubCell"/>
</dbReference>
<dbReference type="Gene3D" id="3.30.559.10">
    <property type="entry name" value="Chloramphenicol acetyltransferase-like domain"/>
    <property type="match status" value="1"/>
</dbReference>
<dbReference type="PANTHER" id="PTHR22589:SF103">
    <property type="entry name" value="CARNITINE O-ACETYL-TRANSFERASE, ISOFORM A-RELATED"/>
    <property type="match status" value="1"/>
</dbReference>
<feature type="domain" description="Choline/carnitine acyltransferase" evidence="20">
    <location>
        <begin position="60"/>
        <end position="611"/>
    </location>
</feature>
<dbReference type="EMBL" id="CAHR02000184">
    <property type="protein sequence ID" value="CCG83848.1"/>
    <property type="molecule type" value="Genomic_DNA"/>
</dbReference>
<feature type="active site" description="Proton acceptor" evidence="18">
    <location>
        <position position="349"/>
    </location>
</feature>
<evidence type="ECO:0000256" key="19">
    <source>
        <dbReference type="RuleBase" id="RU003801"/>
    </source>
</evidence>
<evidence type="ECO:0000256" key="1">
    <source>
        <dbReference type="ARBA" id="ARBA00004275"/>
    </source>
</evidence>
<keyword evidence="9" id="KW-0443">Lipid metabolism</keyword>
<dbReference type="GO" id="GO:0009437">
    <property type="term" value="P:carnitine metabolic process"/>
    <property type="evidence" value="ECO:0007669"/>
    <property type="project" value="TreeGrafter"/>
</dbReference>
<dbReference type="OrthoDB" id="240216at2759"/>
<evidence type="ECO:0000256" key="16">
    <source>
        <dbReference type="ARBA" id="ARBA00066910"/>
    </source>
</evidence>
<organism evidence="21 22">
    <name type="scientific">Taphrina deformans (strain PYCC 5710 / ATCC 11124 / CBS 356.35 / IMI 108563 / JCM 9778 / NBRC 8474)</name>
    <name type="common">Peach leaf curl fungus</name>
    <name type="synonym">Lalaria deformans</name>
    <dbReference type="NCBI Taxonomy" id="1097556"/>
    <lineage>
        <taxon>Eukaryota</taxon>
        <taxon>Fungi</taxon>
        <taxon>Dikarya</taxon>
        <taxon>Ascomycota</taxon>
        <taxon>Taphrinomycotina</taxon>
        <taxon>Taphrinomycetes</taxon>
        <taxon>Taphrinales</taxon>
        <taxon>Taphrinaceae</taxon>
        <taxon>Taphrina</taxon>
    </lineage>
</organism>
<protein>
    <recommendedName>
        <fullName evidence="17">Carnitine O-acetyltransferase, mitochondrial</fullName>
        <ecNumber evidence="16">2.3.1.7</ecNumber>
    </recommendedName>
</protein>
<dbReference type="InterPro" id="IPR023213">
    <property type="entry name" value="CAT-like_dom_sf"/>
</dbReference>
<keyword evidence="22" id="KW-1185">Reference proteome</keyword>
<reference evidence="21 22" key="1">
    <citation type="journal article" date="2013" name="MBio">
        <title>Genome sequencing of the plant pathogen Taphrina deformans, the causal agent of peach leaf curl.</title>
        <authorList>
            <person name="Cisse O.H."/>
            <person name="Almeida J.M.G.C.F."/>
            <person name="Fonseca A."/>
            <person name="Kumar A.A."/>
            <person name="Salojaervi J."/>
            <person name="Overmyer K."/>
            <person name="Hauser P.M."/>
            <person name="Pagni M."/>
        </authorList>
    </citation>
    <scope>NUCLEOTIDE SEQUENCE [LARGE SCALE GENOMIC DNA]</scope>
    <source>
        <strain evidence="22">PYCC 5710 / ATCC 11124 / CBS 356.35 / IMI 108563 / JCM 9778 / NBRC 8474</strain>
    </source>
</reference>
<dbReference type="GO" id="GO:0006631">
    <property type="term" value="P:fatty acid metabolic process"/>
    <property type="evidence" value="ECO:0007669"/>
    <property type="project" value="UniProtKB-KW"/>
</dbReference>
<evidence type="ECO:0000313" key="22">
    <source>
        <dbReference type="Proteomes" id="UP000013776"/>
    </source>
</evidence>
<dbReference type="Gene3D" id="3.30.559.70">
    <property type="entry name" value="Choline/Carnitine o-acyltransferase, domain 2"/>
    <property type="match status" value="1"/>
</dbReference>
<evidence type="ECO:0000256" key="12">
    <source>
        <dbReference type="ARBA" id="ARBA00023140"/>
    </source>
</evidence>
<dbReference type="GO" id="GO:0004092">
    <property type="term" value="F:carnitine O-acetyltransferase activity"/>
    <property type="evidence" value="ECO:0007669"/>
    <property type="project" value="UniProtKB-EC"/>
</dbReference>
<evidence type="ECO:0000256" key="2">
    <source>
        <dbReference type="ARBA" id="ARBA00004443"/>
    </source>
</evidence>
<gene>
    <name evidence="21" type="ORF">TAPDE_004172</name>
</gene>
<keyword evidence="5 19" id="KW-0808">Transferase</keyword>
<evidence type="ECO:0000259" key="20">
    <source>
        <dbReference type="Pfam" id="PF00755"/>
    </source>
</evidence>
<proteinExistence type="inferred from homology"/>
<dbReference type="eggNOG" id="KOG3717">
    <property type="taxonomic scope" value="Eukaryota"/>
</dbReference>
<evidence type="ECO:0000256" key="9">
    <source>
        <dbReference type="ARBA" id="ARBA00023098"/>
    </source>
</evidence>
<comment type="similarity">
    <text evidence="3 19">Belongs to the carnitine/choline acetyltransferase family.</text>
</comment>
<dbReference type="STRING" id="1097556.R4XH49"/>
<dbReference type="PROSITE" id="PS00439">
    <property type="entry name" value="ACYLTRANSF_C_1"/>
    <property type="match status" value="1"/>
</dbReference>
<keyword evidence="6" id="KW-0999">Mitochondrion inner membrane</keyword>
<evidence type="ECO:0000256" key="18">
    <source>
        <dbReference type="PIRSR" id="PIRSR600542-1"/>
    </source>
</evidence>
<evidence type="ECO:0000256" key="5">
    <source>
        <dbReference type="ARBA" id="ARBA00022679"/>
    </source>
</evidence>
<keyword evidence="13 19" id="KW-0012">Acyltransferase</keyword>
<evidence type="ECO:0000256" key="4">
    <source>
        <dbReference type="ARBA" id="ARBA00022448"/>
    </source>
</evidence>
<dbReference type="Proteomes" id="UP000013776">
    <property type="component" value="Unassembled WGS sequence"/>
</dbReference>
<dbReference type="InterPro" id="IPR000542">
    <property type="entry name" value="Carn_acyl_trans"/>
</dbReference>
<evidence type="ECO:0000256" key="7">
    <source>
        <dbReference type="ARBA" id="ARBA00022832"/>
    </source>
</evidence>
<evidence type="ECO:0000313" key="21">
    <source>
        <dbReference type="EMBL" id="CCG83848.1"/>
    </source>
</evidence>
<sequence length="633" mass="72113">MLARFALKRQSLNSVMAPTLKRTNATKATMPDPYKEDHSKGAMLRYTLDSREWQESLPKLPVPTLEQTAARYLKSLKPLLKPEEWSKSEAAVQSFLKNEGPELQKKLLARREEPARKNWLTEWWDYNAYMAYRDPVVFNVSYFYSHKDDRTRRNPATRAAALSTGVLAFRKMVVEGSLEPEYMKKLPICMDSYQYMFNACRLPQPEADYVKTYPTDESSEFILVMRHGRFFKVQHSINGKQLSTADLEAQFEKILKSVKSPAEVPIGALTSENRDKWLASRELLVKDNAKALEDIEKSSFLICFDDASPATYEDRARQYWHGEGINRYYDKPLHFIVCENGASGFLGEHSMMDGTPTHRLNDYVCHAIKTGQLDHGHAVAQSALPEPEEISFKTSTEIKEHIESAKVQFNALKDSHDLRVMNYQGYGKNLIKKFKSSPDSFVQMIIQLAYYKMYGVSRPTYESAATRRFQHGRTETCRTVSEETVKFCQTFQAADSTVAEQIAAFRGAIASHGEYINAASAGYGVDRHLFGLKQLVPKGGELPAIYKDPAFSYSSSWYISSSQLSSEYFNGYGWGEVIPEGFGIAYMINNNSINFNVVSRHLGCDKMQHYLREAADEMREVLETELEAPKAKL</sequence>
<comment type="subcellular location">
    <subcellularLocation>
        <location evidence="2">Mitochondrion inner membrane</location>
        <topology evidence="2">Peripheral membrane protein</topology>
        <orientation evidence="2">Matrix side</orientation>
    </subcellularLocation>
    <subcellularLocation>
        <location evidence="1">Peroxisome</location>
    </subcellularLocation>
</comment>
<keyword evidence="4" id="KW-0813">Transport</keyword>
<evidence type="ECO:0000256" key="17">
    <source>
        <dbReference type="ARBA" id="ARBA00073438"/>
    </source>
</evidence>
<keyword evidence="8" id="KW-0809">Transit peptide</keyword>
<dbReference type="InterPro" id="IPR042231">
    <property type="entry name" value="Cho/carn_acyl_trans_2"/>
</dbReference>
<evidence type="ECO:0000256" key="15">
    <source>
        <dbReference type="ARBA" id="ARBA00053195"/>
    </source>
</evidence>
<dbReference type="PROSITE" id="PS00440">
    <property type="entry name" value="ACYLTRANSF_C_2"/>
    <property type="match status" value="1"/>
</dbReference>
<evidence type="ECO:0000256" key="6">
    <source>
        <dbReference type="ARBA" id="ARBA00022792"/>
    </source>
</evidence>
<evidence type="ECO:0000256" key="11">
    <source>
        <dbReference type="ARBA" id="ARBA00023136"/>
    </source>
</evidence>
<dbReference type="GO" id="GO:0005743">
    <property type="term" value="C:mitochondrial inner membrane"/>
    <property type="evidence" value="ECO:0007669"/>
    <property type="project" value="UniProtKB-SubCell"/>
</dbReference>
<keyword evidence="11" id="KW-0472">Membrane</keyword>
<evidence type="ECO:0000256" key="14">
    <source>
        <dbReference type="ARBA" id="ARBA00052702"/>
    </source>
</evidence>
<comment type="catalytic activity">
    <reaction evidence="14">
        <text>(R)-carnitine + acetyl-CoA = O-acetyl-(R)-carnitine + CoA</text>
        <dbReference type="Rhea" id="RHEA:21136"/>
        <dbReference type="ChEBI" id="CHEBI:16347"/>
        <dbReference type="ChEBI" id="CHEBI:57287"/>
        <dbReference type="ChEBI" id="CHEBI:57288"/>
        <dbReference type="ChEBI" id="CHEBI:57589"/>
        <dbReference type="EC" id="2.3.1.7"/>
    </reaction>
</comment>
<evidence type="ECO:0000256" key="3">
    <source>
        <dbReference type="ARBA" id="ARBA00005232"/>
    </source>
</evidence>